<feature type="compositionally biased region" description="Basic and acidic residues" evidence="1">
    <location>
        <begin position="81"/>
        <end position="91"/>
    </location>
</feature>
<evidence type="ECO:0000313" key="2">
    <source>
        <dbReference type="EMBL" id="KNE01893.1"/>
    </source>
</evidence>
<dbReference type="VEuPathDB" id="FungiDB:QG37_01240"/>
<name>A0A0L0P683_CANAR</name>
<accession>A0A0L0P683</accession>
<gene>
    <name evidence="2" type="ORF">QG37_01240</name>
</gene>
<reference evidence="3" key="1">
    <citation type="journal article" date="2015" name="BMC Genomics">
        <title>Draft genome of a commonly misdiagnosed multidrug resistant pathogen Candida auris.</title>
        <authorList>
            <person name="Chatterjee S."/>
            <person name="Alampalli S.V."/>
            <person name="Nageshan R.K."/>
            <person name="Chettiar S.T."/>
            <person name="Joshi S."/>
            <person name="Tatu U.S."/>
        </authorList>
    </citation>
    <scope>NUCLEOTIDE SEQUENCE [LARGE SCALE GENOMIC DNA]</scope>
    <source>
        <strain evidence="3">6684</strain>
    </source>
</reference>
<proteinExistence type="predicted"/>
<protein>
    <submittedName>
        <fullName evidence="2">Uncharacterized protein</fullName>
    </submittedName>
</protein>
<evidence type="ECO:0000313" key="3">
    <source>
        <dbReference type="Proteomes" id="UP000037122"/>
    </source>
</evidence>
<dbReference type="Proteomes" id="UP000037122">
    <property type="component" value="Unassembled WGS sequence"/>
</dbReference>
<sequence length="109" mass="11832">MVAKPESSGQVAPTYIVNFSPSYTQTGTAARDAKGKPQPAEWPPNLTTGVSGGTGTRLQRNLRVRPQVTPLNNSTFPGAEQAKKEIPGPKTSKVELGKRKIYFEKKFCL</sequence>
<dbReference type="EMBL" id="LGST01000008">
    <property type="protein sequence ID" value="KNE01893.1"/>
    <property type="molecule type" value="Genomic_DNA"/>
</dbReference>
<comment type="caution">
    <text evidence="2">The sequence shown here is derived from an EMBL/GenBank/DDBJ whole genome shotgun (WGS) entry which is preliminary data.</text>
</comment>
<organism evidence="2 3">
    <name type="scientific">Candidozyma auris</name>
    <name type="common">Yeast</name>
    <name type="synonym">Candida auris</name>
    <dbReference type="NCBI Taxonomy" id="498019"/>
    <lineage>
        <taxon>Eukaryota</taxon>
        <taxon>Fungi</taxon>
        <taxon>Dikarya</taxon>
        <taxon>Ascomycota</taxon>
        <taxon>Saccharomycotina</taxon>
        <taxon>Pichiomycetes</taxon>
        <taxon>Metschnikowiaceae</taxon>
        <taxon>Candidozyma</taxon>
    </lineage>
</organism>
<dbReference type="AlphaFoldDB" id="A0A0L0P683"/>
<feature type="region of interest" description="Disordered" evidence="1">
    <location>
        <begin position="23"/>
        <end position="91"/>
    </location>
</feature>
<evidence type="ECO:0000256" key="1">
    <source>
        <dbReference type="SAM" id="MobiDB-lite"/>
    </source>
</evidence>